<reference evidence="4 5" key="1">
    <citation type="submission" date="2016-11" db="EMBL/GenBank/DDBJ databases">
        <authorList>
            <person name="Jaros S."/>
            <person name="Januszkiewicz K."/>
            <person name="Wedrychowicz H."/>
        </authorList>
    </citation>
    <scope>NUCLEOTIDE SEQUENCE [LARGE SCALE GENOMIC DNA]</scope>
    <source>
        <strain evidence="4 5">DSM 14809</strain>
    </source>
</reference>
<feature type="domain" description="Zinc-ribbon" evidence="3">
    <location>
        <begin position="4"/>
        <end position="23"/>
    </location>
</feature>
<accession>A0A1M6L974</accession>
<keyword evidence="1" id="KW-0175">Coiled coil</keyword>
<evidence type="ECO:0000256" key="1">
    <source>
        <dbReference type="SAM" id="Coils"/>
    </source>
</evidence>
<dbReference type="Pfam" id="PF13240">
    <property type="entry name" value="Zn_Ribbon_1"/>
    <property type="match status" value="1"/>
</dbReference>
<gene>
    <name evidence="4" type="ORF">SAMN02745725_03054</name>
</gene>
<dbReference type="Proteomes" id="UP000184185">
    <property type="component" value="Unassembled WGS sequence"/>
</dbReference>
<dbReference type="AlphaFoldDB" id="A0A1M6L974"/>
<name>A0A1M6L974_PSEXY</name>
<evidence type="ECO:0000313" key="4">
    <source>
        <dbReference type="EMBL" id="SHJ67703.1"/>
    </source>
</evidence>
<evidence type="ECO:0000259" key="3">
    <source>
        <dbReference type="Pfam" id="PF13240"/>
    </source>
</evidence>
<proteinExistence type="predicted"/>
<sequence>MQICPKCNVEVNETDQFCPNCGYNFSGYENNSSKQVKIIIIAIILAVVILAVGKYVYDYFARVNYKVRMEDCAYTMIEGAANAETACNIIVSVWSNSIWKTQDIETDKYTTDEGGFFYEDFNDALDSLFEDEDFLNDLREINDNLEEVNDEMRELQNPPKGCSQMHDAFMDFYDAYYELVNCALDPTGNLESYSNDFSDADEDSAKYFDKLKVYFE</sequence>
<protein>
    <submittedName>
        <fullName evidence="4">Zinc-ribbon domain-containing protein</fullName>
    </submittedName>
</protein>
<feature type="transmembrane region" description="Helical" evidence="2">
    <location>
        <begin position="38"/>
        <end position="57"/>
    </location>
</feature>
<evidence type="ECO:0000256" key="2">
    <source>
        <dbReference type="SAM" id="Phobius"/>
    </source>
</evidence>
<dbReference type="RefSeq" id="WP_072919578.1">
    <property type="nucleotide sequence ID" value="NZ_FQYQ01000039.1"/>
</dbReference>
<dbReference type="InterPro" id="IPR026870">
    <property type="entry name" value="Zinc_ribbon_dom"/>
</dbReference>
<feature type="coiled-coil region" evidence="1">
    <location>
        <begin position="131"/>
        <end position="158"/>
    </location>
</feature>
<evidence type="ECO:0000313" key="5">
    <source>
        <dbReference type="Proteomes" id="UP000184185"/>
    </source>
</evidence>
<keyword evidence="2" id="KW-0812">Transmembrane</keyword>
<keyword evidence="5" id="KW-1185">Reference proteome</keyword>
<keyword evidence="2" id="KW-1133">Transmembrane helix</keyword>
<dbReference type="OrthoDB" id="3239970at2"/>
<dbReference type="EMBL" id="FQYQ01000039">
    <property type="protein sequence ID" value="SHJ67703.1"/>
    <property type="molecule type" value="Genomic_DNA"/>
</dbReference>
<keyword evidence="2" id="KW-0472">Membrane</keyword>
<organism evidence="4 5">
    <name type="scientific">Pseudobutyrivibrio xylanivorans DSM 14809</name>
    <dbReference type="NCBI Taxonomy" id="1123012"/>
    <lineage>
        <taxon>Bacteria</taxon>
        <taxon>Bacillati</taxon>
        <taxon>Bacillota</taxon>
        <taxon>Clostridia</taxon>
        <taxon>Lachnospirales</taxon>
        <taxon>Lachnospiraceae</taxon>
        <taxon>Pseudobutyrivibrio</taxon>
    </lineage>
</organism>